<protein>
    <recommendedName>
        <fullName evidence="2">Cation-transporting P-type ATPase N-terminal domain-containing protein</fullName>
    </recommendedName>
</protein>
<dbReference type="Pfam" id="PF00690">
    <property type="entry name" value="Cation_ATPase_N"/>
    <property type="match status" value="1"/>
</dbReference>
<evidence type="ECO:0000256" key="1">
    <source>
        <dbReference type="SAM" id="MobiDB-lite"/>
    </source>
</evidence>
<sequence length="164" mass="17830">MPNETSPLLWTPNGAQDNANGSRAERSGYGHSAYSALSDDPILVDIDKRAELSTPECGLSTVEASRRLKTYGRNEKTVANMSPSRRLVAQLTHPLSVLGWAVVVLELFSLRVANALAVTTLLLMQAIPRWIQHLKIANARAALRATLKPEALVTVEFALVEASK</sequence>
<feature type="domain" description="Cation-transporting P-type ATPase N-terminal" evidence="2">
    <location>
        <begin position="51"/>
        <end position="105"/>
    </location>
</feature>
<dbReference type="InterPro" id="IPR023298">
    <property type="entry name" value="ATPase_P-typ_TM_dom_sf"/>
</dbReference>
<evidence type="ECO:0000259" key="2">
    <source>
        <dbReference type="Pfam" id="PF00690"/>
    </source>
</evidence>
<dbReference type="Proteomes" id="UP001209570">
    <property type="component" value="Unassembled WGS sequence"/>
</dbReference>
<evidence type="ECO:0000313" key="4">
    <source>
        <dbReference type="Proteomes" id="UP001209570"/>
    </source>
</evidence>
<evidence type="ECO:0000313" key="3">
    <source>
        <dbReference type="EMBL" id="KAJ0404463.1"/>
    </source>
</evidence>
<dbReference type="EMBL" id="JAKCXM010000062">
    <property type="protein sequence ID" value="KAJ0404463.1"/>
    <property type="molecule type" value="Genomic_DNA"/>
</dbReference>
<dbReference type="Gene3D" id="1.20.1110.10">
    <property type="entry name" value="Calcium-transporting ATPase, transmembrane domain"/>
    <property type="match status" value="1"/>
</dbReference>
<proteinExistence type="predicted"/>
<organism evidence="3 4">
    <name type="scientific">Pythium insidiosum</name>
    <name type="common">Pythiosis disease agent</name>
    <dbReference type="NCBI Taxonomy" id="114742"/>
    <lineage>
        <taxon>Eukaryota</taxon>
        <taxon>Sar</taxon>
        <taxon>Stramenopiles</taxon>
        <taxon>Oomycota</taxon>
        <taxon>Peronosporomycetes</taxon>
        <taxon>Pythiales</taxon>
        <taxon>Pythiaceae</taxon>
        <taxon>Pythium</taxon>
    </lineage>
</organism>
<gene>
    <name evidence="3" type="ORF">P43SY_008783</name>
</gene>
<dbReference type="AlphaFoldDB" id="A0AAD5QCK6"/>
<dbReference type="SUPFAM" id="SSF81665">
    <property type="entry name" value="Calcium ATPase, transmembrane domain M"/>
    <property type="match status" value="1"/>
</dbReference>
<feature type="compositionally biased region" description="Polar residues" evidence="1">
    <location>
        <begin position="1"/>
        <end position="21"/>
    </location>
</feature>
<keyword evidence="4" id="KW-1185">Reference proteome</keyword>
<dbReference type="InterPro" id="IPR004014">
    <property type="entry name" value="ATPase_P-typ_cation-transptr_N"/>
</dbReference>
<feature type="region of interest" description="Disordered" evidence="1">
    <location>
        <begin position="1"/>
        <end position="27"/>
    </location>
</feature>
<comment type="caution">
    <text evidence="3">The sequence shown here is derived from an EMBL/GenBank/DDBJ whole genome shotgun (WGS) entry which is preliminary data.</text>
</comment>
<accession>A0AAD5QCK6</accession>
<name>A0AAD5QCK6_PYTIN</name>
<dbReference type="Gene3D" id="2.70.150.10">
    <property type="entry name" value="Calcium-transporting ATPase, cytoplasmic transduction domain A"/>
    <property type="match status" value="1"/>
</dbReference>
<reference evidence="3" key="1">
    <citation type="submission" date="2021-12" db="EMBL/GenBank/DDBJ databases">
        <title>Prjna785345.</title>
        <authorList>
            <person name="Rujirawat T."/>
            <person name="Krajaejun T."/>
        </authorList>
    </citation>
    <scope>NUCLEOTIDE SEQUENCE</scope>
    <source>
        <strain evidence="3">Pi057C3</strain>
    </source>
</reference>